<dbReference type="GeneID" id="64601528"/>
<dbReference type="AlphaFoldDB" id="A0A9P7ACM1"/>
<accession>A0A9P7ACM1</accession>
<keyword evidence="3" id="KW-1185">Reference proteome</keyword>
<comment type="caution">
    <text evidence="2">The sequence shown here is derived from an EMBL/GenBank/DDBJ whole genome shotgun (WGS) entry which is preliminary data.</text>
</comment>
<evidence type="ECO:0000313" key="2">
    <source>
        <dbReference type="EMBL" id="KAG1785675.1"/>
    </source>
</evidence>
<proteinExistence type="predicted"/>
<dbReference type="RefSeq" id="XP_041153158.1">
    <property type="nucleotide sequence ID" value="XM_041307764.1"/>
</dbReference>
<feature type="region of interest" description="Disordered" evidence="1">
    <location>
        <begin position="57"/>
        <end position="97"/>
    </location>
</feature>
<evidence type="ECO:0000256" key="1">
    <source>
        <dbReference type="SAM" id="MobiDB-lite"/>
    </source>
</evidence>
<gene>
    <name evidence="2" type="ORF">HD556DRAFT_1450439</name>
</gene>
<evidence type="ECO:0000313" key="3">
    <source>
        <dbReference type="Proteomes" id="UP000719766"/>
    </source>
</evidence>
<dbReference type="OrthoDB" id="2689816at2759"/>
<reference evidence="2" key="1">
    <citation type="journal article" date="2020" name="New Phytol.">
        <title>Comparative genomics reveals dynamic genome evolution in host specialist ectomycorrhizal fungi.</title>
        <authorList>
            <person name="Lofgren L.A."/>
            <person name="Nguyen N.H."/>
            <person name="Vilgalys R."/>
            <person name="Ruytinx J."/>
            <person name="Liao H.L."/>
            <person name="Branco S."/>
            <person name="Kuo A."/>
            <person name="LaButti K."/>
            <person name="Lipzen A."/>
            <person name="Andreopoulos W."/>
            <person name="Pangilinan J."/>
            <person name="Riley R."/>
            <person name="Hundley H."/>
            <person name="Na H."/>
            <person name="Barry K."/>
            <person name="Grigoriev I.V."/>
            <person name="Stajich J.E."/>
            <person name="Kennedy P.G."/>
        </authorList>
    </citation>
    <scope>NUCLEOTIDE SEQUENCE</scope>
    <source>
        <strain evidence="2">S12</strain>
    </source>
</reference>
<dbReference type="EMBL" id="JABBWE010000105">
    <property type="protein sequence ID" value="KAG1785675.1"/>
    <property type="molecule type" value="Genomic_DNA"/>
</dbReference>
<sequence>MVYMSSSRIANVGFGPPDQNPSKASRACCEVGADGVPSNPGGKELPVMMKHVHSLQAANIASSPREASRSRRITDHQAPSFQPLAHPTHSPATSTPVDDIATELFAITLSNNKADPDSHSKLWVSRSEVQRDKGKSYSLDATANLVSGLTLDDTQ</sequence>
<organism evidence="2 3">
    <name type="scientific">Suillus plorans</name>
    <dbReference type="NCBI Taxonomy" id="116603"/>
    <lineage>
        <taxon>Eukaryota</taxon>
        <taxon>Fungi</taxon>
        <taxon>Dikarya</taxon>
        <taxon>Basidiomycota</taxon>
        <taxon>Agaricomycotina</taxon>
        <taxon>Agaricomycetes</taxon>
        <taxon>Agaricomycetidae</taxon>
        <taxon>Boletales</taxon>
        <taxon>Suillineae</taxon>
        <taxon>Suillaceae</taxon>
        <taxon>Suillus</taxon>
    </lineage>
</organism>
<feature type="compositionally biased region" description="Basic and acidic residues" evidence="1">
    <location>
        <begin position="66"/>
        <end position="75"/>
    </location>
</feature>
<dbReference type="Proteomes" id="UP000719766">
    <property type="component" value="Unassembled WGS sequence"/>
</dbReference>
<protein>
    <submittedName>
        <fullName evidence="2">Uncharacterized protein</fullName>
    </submittedName>
</protein>
<name>A0A9P7ACM1_9AGAM</name>